<dbReference type="PROSITE" id="PS01186">
    <property type="entry name" value="EGF_2"/>
    <property type="match status" value="1"/>
</dbReference>
<evidence type="ECO:0000256" key="1">
    <source>
        <dbReference type="SAM" id="MobiDB-lite"/>
    </source>
</evidence>
<feature type="domain" description="EGF-like" evidence="2">
    <location>
        <begin position="38"/>
        <end position="49"/>
    </location>
</feature>
<evidence type="ECO:0000313" key="3">
    <source>
        <dbReference type="EMBL" id="KAG0723927.1"/>
    </source>
</evidence>
<gene>
    <name evidence="3" type="primary">CadN_23</name>
    <name evidence="3" type="ORF">GWK47_041697</name>
</gene>
<dbReference type="InterPro" id="IPR000742">
    <property type="entry name" value="EGF"/>
</dbReference>
<feature type="region of interest" description="Disordered" evidence="1">
    <location>
        <begin position="144"/>
        <end position="178"/>
    </location>
</feature>
<sequence>MGRAARFLTPSLPQVSFGGEGRAHGAAKCQGSPGSLRCECLLGWGGQGCASPTTPTTFLHNSYVKLALSLLPAGPHPPPSPSGRNNHPRQVVCHSCHTLPHTVSAFCRQISHTEKERRAGGAVLTARAGQLVCAAGGRPPVCGAAPSPQTTSFTPASPVLPSPTAAGTPSPPPGDWATPLERTLPSGRDDFEFNFVRRPYGSAAFLSVDEGDGDLYNASLVRERDGSCGRWTVRKAS</sequence>
<comment type="caution">
    <text evidence="3">The sequence shown here is derived from an EMBL/GenBank/DDBJ whole genome shotgun (WGS) entry which is preliminary data.</text>
</comment>
<evidence type="ECO:0000259" key="2">
    <source>
        <dbReference type="PROSITE" id="PS01186"/>
    </source>
</evidence>
<keyword evidence="4" id="KW-1185">Reference proteome</keyword>
<accession>A0A8J4YAZ8</accession>
<evidence type="ECO:0000313" key="4">
    <source>
        <dbReference type="Proteomes" id="UP000770661"/>
    </source>
</evidence>
<reference evidence="3" key="1">
    <citation type="submission" date="2020-07" db="EMBL/GenBank/DDBJ databases">
        <title>The High-quality genome of the commercially important snow crab, Chionoecetes opilio.</title>
        <authorList>
            <person name="Jeong J.-H."/>
            <person name="Ryu S."/>
        </authorList>
    </citation>
    <scope>NUCLEOTIDE SEQUENCE</scope>
    <source>
        <strain evidence="3">MADBK_172401_WGS</strain>
        <tissue evidence="3">Digestive gland</tissue>
    </source>
</reference>
<dbReference type="Proteomes" id="UP000770661">
    <property type="component" value="Unassembled WGS sequence"/>
</dbReference>
<organism evidence="3 4">
    <name type="scientific">Chionoecetes opilio</name>
    <name type="common">Atlantic snow crab</name>
    <name type="synonym">Cancer opilio</name>
    <dbReference type="NCBI Taxonomy" id="41210"/>
    <lineage>
        <taxon>Eukaryota</taxon>
        <taxon>Metazoa</taxon>
        <taxon>Ecdysozoa</taxon>
        <taxon>Arthropoda</taxon>
        <taxon>Crustacea</taxon>
        <taxon>Multicrustacea</taxon>
        <taxon>Malacostraca</taxon>
        <taxon>Eumalacostraca</taxon>
        <taxon>Eucarida</taxon>
        <taxon>Decapoda</taxon>
        <taxon>Pleocyemata</taxon>
        <taxon>Brachyura</taxon>
        <taxon>Eubrachyura</taxon>
        <taxon>Majoidea</taxon>
        <taxon>Majidae</taxon>
        <taxon>Chionoecetes</taxon>
    </lineage>
</organism>
<dbReference type="AlphaFoldDB" id="A0A8J4YAZ8"/>
<name>A0A8J4YAZ8_CHIOP</name>
<dbReference type="EMBL" id="JACEEZ010007596">
    <property type="protein sequence ID" value="KAG0723927.1"/>
    <property type="molecule type" value="Genomic_DNA"/>
</dbReference>
<proteinExistence type="predicted"/>
<protein>
    <submittedName>
        <fullName evidence="3">Neural-cadherin</fullName>
    </submittedName>
</protein>